<dbReference type="EMBL" id="LUEZ02000054">
    <property type="protein sequence ID" value="RDB21686.1"/>
    <property type="molecule type" value="Genomic_DNA"/>
</dbReference>
<evidence type="ECO:0000313" key="2">
    <source>
        <dbReference type="Proteomes" id="UP000076154"/>
    </source>
</evidence>
<name>A0A369JSD5_HYPMA</name>
<accession>A0A369JSD5</accession>
<dbReference type="InParanoid" id="A0A369JSD5"/>
<dbReference type="AlphaFoldDB" id="A0A369JSD5"/>
<organism evidence="1 2">
    <name type="scientific">Hypsizygus marmoreus</name>
    <name type="common">White beech mushroom</name>
    <name type="synonym">Agaricus marmoreus</name>
    <dbReference type="NCBI Taxonomy" id="39966"/>
    <lineage>
        <taxon>Eukaryota</taxon>
        <taxon>Fungi</taxon>
        <taxon>Dikarya</taxon>
        <taxon>Basidiomycota</taxon>
        <taxon>Agaricomycotina</taxon>
        <taxon>Agaricomycetes</taxon>
        <taxon>Agaricomycetidae</taxon>
        <taxon>Agaricales</taxon>
        <taxon>Tricholomatineae</taxon>
        <taxon>Lyophyllaceae</taxon>
        <taxon>Hypsizygus</taxon>
    </lineage>
</organism>
<sequence length="219" mass="24725">MLDATKALRTRCATSTLSALHPKMITRSDLRTCAPSRNEDIPIHGRRLEFWLSLIQSSPTNYSCNPVESFEMVRPVRRPEIRCVRSPFYIFSFFEFEVSAIWNLRVGAAPVTPQASARSPRIKKNIIPITRVPLELHYPTCIATAAYQTDRPSISESLLAFFARRDRVTISGSPFTRLGLHTGSTSFSASDRGGSFSPKSDFAFDNKHCCNGFERVLWF</sequence>
<keyword evidence="2" id="KW-1185">Reference proteome</keyword>
<proteinExistence type="predicted"/>
<evidence type="ECO:0000313" key="1">
    <source>
        <dbReference type="EMBL" id="RDB21686.1"/>
    </source>
</evidence>
<dbReference type="Proteomes" id="UP000076154">
    <property type="component" value="Unassembled WGS sequence"/>
</dbReference>
<reference evidence="1" key="1">
    <citation type="submission" date="2018-04" db="EMBL/GenBank/DDBJ databases">
        <title>Whole genome sequencing of Hypsizygus marmoreus.</title>
        <authorList>
            <person name="Choi I.-G."/>
            <person name="Min B."/>
            <person name="Kim J.-G."/>
            <person name="Kim S."/>
            <person name="Oh Y.-L."/>
            <person name="Kong W.-S."/>
            <person name="Park H."/>
            <person name="Jeong J."/>
            <person name="Song E.-S."/>
        </authorList>
    </citation>
    <scope>NUCLEOTIDE SEQUENCE [LARGE SCALE GENOMIC DNA]</scope>
    <source>
        <strain evidence="1">51987-8</strain>
    </source>
</reference>
<protein>
    <submittedName>
        <fullName evidence="1">Uncharacterized protein</fullName>
    </submittedName>
</protein>
<gene>
    <name evidence="1" type="ORF">Hypma_011239</name>
</gene>
<comment type="caution">
    <text evidence="1">The sequence shown here is derived from an EMBL/GenBank/DDBJ whole genome shotgun (WGS) entry which is preliminary data.</text>
</comment>